<protein>
    <submittedName>
        <fullName evidence="3">Transposable element Tcb1 transposase</fullName>
    </submittedName>
</protein>
<gene>
    <name evidence="3" type="ORF">X975_20779</name>
</gene>
<dbReference type="Pfam" id="PF01498">
    <property type="entry name" value="HTH_Tnp_Tc3_2"/>
    <property type="match status" value="1"/>
</dbReference>
<evidence type="ECO:0000313" key="4">
    <source>
        <dbReference type="Proteomes" id="UP000054359"/>
    </source>
</evidence>
<proteinExistence type="predicted"/>
<dbReference type="PANTHER" id="PTHR23022:SF135">
    <property type="entry name" value="SI:DKEY-77F5.3"/>
    <property type="match status" value="1"/>
</dbReference>
<dbReference type="InterPro" id="IPR038717">
    <property type="entry name" value="Tc1-like_DDE_dom"/>
</dbReference>
<dbReference type="GO" id="GO:0015074">
    <property type="term" value="P:DNA integration"/>
    <property type="evidence" value="ECO:0007669"/>
    <property type="project" value="InterPro"/>
</dbReference>
<dbReference type="OrthoDB" id="2417635at2759"/>
<dbReference type="InterPro" id="IPR002492">
    <property type="entry name" value="Transposase_Tc1-like"/>
</dbReference>
<dbReference type="AlphaFoldDB" id="A0A087TD64"/>
<accession>A0A087TD64</accession>
<evidence type="ECO:0000259" key="1">
    <source>
        <dbReference type="Pfam" id="PF01498"/>
    </source>
</evidence>
<dbReference type="Gene3D" id="3.30.420.10">
    <property type="entry name" value="Ribonuclease H-like superfamily/Ribonuclease H"/>
    <property type="match status" value="1"/>
</dbReference>
<name>A0A087TD64_STEMI</name>
<dbReference type="PANTHER" id="PTHR23022">
    <property type="entry name" value="TRANSPOSABLE ELEMENT-RELATED"/>
    <property type="match status" value="1"/>
</dbReference>
<dbReference type="STRING" id="407821.A0A087TD64"/>
<dbReference type="EMBL" id="KK114669">
    <property type="protein sequence ID" value="KFM63053.1"/>
    <property type="molecule type" value="Genomic_DNA"/>
</dbReference>
<evidence type="ECO:0000259" key="2">
    <source>
        <dbReference type="Pfam" id="PF13358"/>
    </source>
</evidence>
<keyword evidence="4" id="KW-1185">Reference proteome</keyword>
<dbReference type="GO" id="GO:0003677">
    <property type="term" value="F:DNA binding"/>
    <property type="evidence" value="ECO:0007669"/>
    <property type="project" value="InterPro"/>
</dbReference>
<dbReference type="InterPro" id="IPR036397">
    <property type="entry name" value="RNaseH_sf"/>
</dbReference>
<feature type="domain" description="Transposase Tc1-like" evidence="1">
    <location>
        <begin position="78"/>
        <end position="148"/>
    </location>
</feature>
<dbReference type="Proteomes" id="UP000054359">
    <property type="component" value="Unassembled WGS sequence"/>
</dbReference>
<evidence type="ECO:0000313" key="3">
    <source>
        <dbReference type="EMBL" id="KFM63053.1"/>
    </source>
</evidence>
<feature type="non-terminal residue" evidence="3">
    <location>
        <position position="398"/>
    </location>
</feature>
<reference evidence="3 4" key="1">
    <citation type="submission" date="2013-11" db="EMBL/GenBank/DDBJ databases">
        <title>Genome sequencing of Stegodyphus mimosarum.</title>
        <authorList>
            <person name="Bechsgaard J."/>
        </authorList>
    </citation>
    <scope>NUCLEOTIDE SEQUENCE [LARGE SCALE GENOMIC DNA]</scope>
</reference>
<dbReference type="InterPro" id="IPR052338">
    <property type="entry name" value="Transposase_5"/>
</dbReference>
<sequence>MPCSKQRSSFDQVSEFDRGRLVAYQECGLPFREITFQGSRVGRNQTTVMRICDHWMREGMTDRRVRSHPPQCTTSRNDRTIVLMAVTDRSVTSRTIAQYIESMMHHPVSTRTIRRRLQQSGLSARRPLLRLPLTQNHRRLRRQWCDERRMWTAEWNEIVFTDELRFCLKHHDGRIRVWRHRGERMLNSCVMHRHTGPAPGTMIWDGIGYHSRIPVVRIAGTLDSQRYISEVLEPVVLPYLQVLPTAIFQQDNARPHVARIVQGFFVNRQIELLPWPARSPDLSPIENMWFMVAERLTQITSQTATPDQLWQRVEAAWSTVPQEHIQSLFESMPRRVAAINLPEKTALEYALDIAKTMTDKSMGFKSFDKAAGKYHIAFIHLRASIHRKAHVEKKCYQN</sequence>
<organism evidence="3 4">
    <name type="scientific">Stegodyphus mimosarum</name>
    <name type="common">African social velvet spider</name>
    <dbReference type="NCBI Taxonomy" id="407821"/>
    <lineage>
        <taxon>Eukaryota</taxon>
        <taxon>Metazoa</taxon>
        <taxon>Ecdysozoa</taxon>
        <taxon>Arthropoda</taxon>
        <taxon>Chelicerata</taxon>
        <taxon>Arachnida</taxon>
        <taxon>Araneae</taxon>
        <taxon>Araneomorphae</taxon>
        <taxon>Entelegynae</taxon>
        <taxon>Eresoidea</taxon>
        <taxon>Eresidae</taxon>
        <taxon>Stegodyphus</taxon>
    </lineage>
</organism>
<dbReference type="Pfam" id="PF13358">
    <property type="entry name" value="DDE_3"/>
    <property type="match status" value="1"/>
</dbReference>
<dbReference type="GO" id="GO:0006313">
    <property type="term" value="P:DNA transposition"/>
    <property type="evidence" value="ECO:0007669"/>
    <property type="project" value="InterPro"/>
</dbReference>
<feature type="domain" description="Tc1-like transposase DDE" evidence="2">
    <location>
        <begin position="158"/>
        <end position="298"/>
    </location>
</feature>